<feature type="region of interest" description="Disordered" evidence="3">
    <location>
        <begin position="475"/>
        <end position="499"/>
    </location>
</feature>
<comment type="subcellular location">
    <subcellularLocation>
        <location evidence="1">Nucleus</location>
    </subcellularLocation>
</comment>
<feature type="compositionally biased region" description="Polar residues" evidence="3">
    <location>
        <begin position="656"/>
        <end position="665"/>
    </location>
</feature>
<protein>
    <submittedName>
        <fullName evidence="5">Protein LOL5</fullName>
    </submittedName>
</protein>
<dbReference type="PANTHER" id="PTHR31747">
    <property type="entry name" value="PROTEIN LSD1"/>
    <property type="match status" value="1"/>
</dbReference>
<feature type="region of interest" description="Disordered" evidence="3">
    <location>
        <begin position="782"/>
        <end position="846"/>
    </location>
</feature>
<feature type="compositionally biased region" description="Low complexity" evidence="3">
    <location>
        <begin position="117"/>
        <end position="130"/>
    </location>
</feature>
<dbReference type="Pfam" id="PF06943">
    <property type="entry name" value="zf-LSD1"/>
    <property type="match status" value="1"/>
</dbReference>
<dbReference type="InterPro" id="IPR040319">
    <property type="entry name" value="LSD1-like"/>
</dbReference>
<dbReference type="OrthoDB" id="509329at2759"/>
<feature type="region of interest" description="Disordered" evidence="3">
    <location>
        <begin position="706"/>
        <end position="767"/>
    </location>
</feature>
<feature type="compositionally biased region" description="Low complexity" evidence="3">
    <location>
        <begin position="757"/>
        <end position="767"/>
    </location>
</feature>
<feature type="compositionally biased region" description="Low complexity" evidence="3">
    <location>
        <begin position="87"/>
        <end position="102"/>
    </location>
</feature>
<evidence type="ECO:0000256" key="2">
    <source>
        <dbReference type="ARBA" id="ARBA00023242"/>
    </source>
</evidence>
<feature type="region of interest" description="Disordered" evidence="3">
    <location>
        <begin position="563"/>
        <end position="584"/>
    </location>
</feature>
<dbReference type="NCBIfam" id="TIGR01053">
    <property type="entry name" value="LSD1"/>
    <property type="match status" value="2"/>
</dbReference>
<reference evidence="5 6" key="1">
    <citation type="submission" date="2016-09" db="EMBL/GenBank/DDBJ databases">
        <title>The draft genome of Dichanthelium oligosanthes: A C3 panicoid grass species.</title>
        <authorList>
            <person name="Studer A.J."/>
            <person name="Schnable J.C."/>
            <person name="Brutnell T.P."/>
        </authorList>
    </citation>
    <scope>NUCLEOTIDE SEQUENCE [LARGE SCALE GENOMIC DNA]</scope>
    <source>
        <strain evidence="6">cv. Kellogg 1175</strain>
        <tissue evidence="5">Leaf</tissue>
    </source>
</reference>
<feature type="compositionally biased region" description="Basic and acidic residues" evidence="3">
    <location>
        <begin position="60"/>
        <end position="69"/>
    </location>
</feature>
<feature type="region of interest" description="Disordered" evidence="3">
    <location>
        <begin position="1"/>
        <end position="336"/>
    </location>
</feature>
<proteinExistence type="predicted"/>
<dbReference type="InterPro" id="IPR005735">
    <property type="entry name" value="Znf_LSD1"/>
</dbReference>
<name>A0A1E5VMU3_9POAL</name>
<dbReference type="GO" id="GO:0005634">
    <property type="term" value="C:nucleus"/>
    <property type="evidence" value="ECO:0007669"/>
    <property type="project" value="UniProtKB-SubCell"/>
</dbReference>
<comment type="caution">
    <text evidence="5">The sequence shown here is derived from an EMBL/GenBank/DDBJ whole genome shotgun (WGS) entry which is preliminary data.</text>
</comment>
<organism evidence="5 6">
    <name type="scientific">Dichanthelium oligosanthes</name>
    <dbReference type="NCBI Taxonomy" id="888268"/>
    <lineage>
        <taxon>Eukaryota</taxon>
        <taxon>Viridiplantae</taxon>
        <taxon>Streptophyta</taxon>
        <taxon>Embryophyta</taxon>
        <taxon>Tracheophyta</taxon>
        <taxon>Spermatophyta</taxon>
        <taxon>Magnoliopsida</taxon>
        <taxon>Liliopsida</taxon>
        <taxon>Poales</taxon>
        <taxon>Poaceae</taxon>
        <taxon>PACMAD clade</taxon>
        <taxon>Panicoideae</taxon>
        <taxon>Panicodae</taxon>
        <taxon>Paniceae</taxon>
        <taxon>Dichantheliinae</taxon>
        <taxon>Dichanthelium</taxon>
    </lineage>
</organism>
<evidence type="ECO:0000256" key="3">
    <source>
        <dbReference type="SAM" id="MobiDB-lite"/>
    </source>
</evidence>
<dbReference type="EMBL" id="LWDX02034577">
    <property type="protein sequence ID" value="OEL26445.1"/>
    <property type="molecule type" value="Genomic_DNA"/>
</dbReference>
<evidence type="ECO:0000313" key="5">
    <source>
        <dbReference type="EMBL" id="OEL26445.1"/>
    </source>
</evidence>
<sequence length="974" mass="101458">MAASPETAKPPESSDTHSSPHPPSSPGLHPTQESPSLTTAAPLEMANPNHATPVPPAPAERSRLEHPEVDQPPPTPTDEAEPPLSHPPAEAAPAASPAFEAIPTEKLASPPPLPEDVAVAVSPEVAASAPSPSPSPSPQIVGASLEDAPQPPSLPRTPPATTGHASTDPSTTEGMAMASQEEAARPSPAPESMHADSHTAPAPLAPPMECGPEGLLPQRQPRPPSPEMGLPLCGNSEPTQPTPSQPCHPAECTDASPDATVDEIVEGRSEKAPGSLPLPEATDGDMDTTPGMLPALEIGPEEMLQQQQPRPPCSEMAPSRGENLKPAQALQPPPPPESTYGWLNAAMNEVSAVASEEATPLALEATDGEMGLEFGAEMSLWESVQTSTTSRMEAEPCSLEMAPPGFEDFKSQWLPLSPPILAESTHNAVLAAAADPVGSTLGAATESLSALEAIDVETDISPGLLPLLKSGAEGQSQQPLLGSCSPVTEAAPSSPDMPPPGFENCKSSWLPLPTLPPLTQTTYALQDVASTKAVTVAFVEKACSVLALEATDVETDTERCQLTPLESGTGSSLQGPLPRLPSPMMQASATNEAMHVTSDEAPQSSPALEANLDVDDTPALAPPLESEAGKSLPLEPPIVPSHVAHHTVCSLGTVPSGSENVESSQLPLPPPAVLPLDQNPDTLADAGTKTVMMEEVCHPLPVTGATEEANGSTLPPALENGCEGPLPHLEPQASSAAVHATPASSEIAPTGFENSESSQQTSAQTSATMPMIVESEKTNLPLSPFQAKDTDMESETQQQLPLKSEGTSLPQPEQCPSSPSVKDTTCSPEAAPPGYENLDSLEQLPPPPPLSTKFGQYFSSFFKLTFLCVDLLLTCTEMGQMVCGCCRQLLAYPRGAVHVECYGCCTINLVLEEHQIGKVSCGQCDTLLMYPFGAPAVKCSNCHFVTEIGERNVRPRISMEQSASPHPQEVAHQS</sequence>
<feature type="compositionally biased region" description="Polar residues" evidence="3">
    <location>
        <begin position="159"/>
        <end position="173"/>
    </location>
</feature>
<keyword evidence="2" id="KW-0539">Nucleus</keyword>
<dbReference type="Proteomes" id="UP000095767">
    <property type="component" value="Unassembled WGS sequence"/>
</dbReference>
<feature type="compositionally biased region" description="Pro residues" evidence="3">
    <location>
        <begin position="149"/>
        <end position="158"/>
    </location>
</feature>
<feature type="compositionally biased region" description="Polar residues" evidence="3">
    <location>
        <begin position="564"/>
        <end position="574"/>
    </location>
</feature>
<dbReference type="PANTHER" id="PTHR31747:SF17">
    <property type="entry name" value="PROTEIN LOL2"/>
    <property type="match status" value="1"/>
</dbReference>
<keyword evidence="6" id="KW-1185">Reference proteome</keyword>
<feature type="compositionally biased region" description="Low complexity" evidence="3">
    <location>
        <begin position="10"/>
        <end position="19"/>
    </location>
</feature>
<feature type="domain" description="Zinc finger LSD1-type" evidence="4">
    <location>
        <begin position="921"/>
        <end position="945"/>
    </location>
</feature>
<evidence type="ECO:0000313" key="6">
    <source>
        <dbReference type="Proteomes" id="UP000095767"/>
    </source>
</evidence>
<accession>A0A1E5VMU3</accession>
<feature type="region of interest" description="Disordered" evidence="3">
    <location>
        <begin position="656"/>
        <end position="677"/>
    </location>
</feature>
<feature type="compositionally biased region" description="Polar residues" evidence="3">
    <location>
        <begin position="795"/>
        <end position="827"/>
    </location>
</feature>
<evidence type="ECO:0000259" key="4">
    <source>
        <dbReference type="Pfam" id="PF06943"/>
    </source>
</evidence>
<gene>
    <name evidence="5" type="ORF">BAE44_0012538</name>
</gene>
<dbReference type="AlphaFoldDB" id="A0A1E5VMU3"/>
<dbReference type="STRING" id="888268.A0A1E5VMU3"/>
<evidence type="ECO:0000256" key="1">
    <source>
        <dbReference type="ARBA" id="ARBA00004123"/>
    </source>
</evidence>